<reference evidence="6 7" key="1">
    <citation type="submission" date="2014-06" db="EMBL/GenBank/DDBJ databases">
        <authorList>
            <consortium name="DOE Joint Genome Institute"/>
            <person name="Kuo A."/>
            <person name="Kohler A."/>
            <person name="Nagy L.G."/>
            <person name="Floudas D."/>
            <person name="Copeland A."/>
            <person name="Barry K.W."/>
            <person name="Cichocki N."/>
            <person name="Veneault-Fourrey C."/>
            <person name="LaButti K."/>
            <person name="Lindquist E.A."/>
            <person name="Lipzen A."/>
            <person name="Lundell T."/>
            <person name="Morin E."/>
            <person name="Murat C."/>
            <person name="Sun H."/>
            <person name="Tunlid A."/>
            <person name="Henrissat B."/>
            <person name="Grigoriev I.V."/>
            <person name="Hibbett D.S."/>
            <person name="Martin F."/>
            <person name="Nordberg H.P."/>
            <person name="Cantor M.N."/>
            <person name="Hua S.X."/>
        </authorList>
    </citation>
    <scope>NUCLEOTIDE SEQUENCE [LARGE SCALE GENOMIC DNA]</scope>
    <source>
        <strain evidence="6 7">ATCC 200175</strain>
    </source>
</reference>
<evidence type="ECO:0000256" key="2">
    <source>
        <dbReference type="ARBA" id="ARBA00022723"/>
    </source>
</evidence>
<feature type="domain" description="Alcohol dehydrogenase-like C-terminal" evidence="4">
    <location>
        <begin position="259"/>
        <end position="389"/>
    </location>
</feature>
<dbReference type="EMBL" id="KN819339">
    <property type="protein sequence ID" value="KIJ14918.1"/>
    <property type="molecule type" value="Genomic_DNA"/>
</dbReference>
<dbReference type="PANTHER" id="PTHR42813">
    <property type="entry name" value="ZINC-TYPE ALCOHOL DEHYDROGENASE-LIKE"/>
    <property type="match status" value="1"/>
</dbReference>
<dbReference type="Gene3D" id="3.90.180.10">
    <property type="entry name" value="Medium-chain alcohol dehydrogenases, catalytic domain"/>
    <property type="match status" value="1"/>
</dbReference>
<dbReference type="Proteomes" id="UP000053647">
    <property type="component" value="Unassembled WGS sequence"/>
</dbReference>
<accession>A0A0C9TXB5</accession>
<dbReference type="Gene3D" id="3.40.50.720">
    <property type="entry name" value="NAD(P)-binding Rossmann-like Domain"/>
    <property type="match status" value="1"/>
</dbReference>
<feature type="domain" description="Alcohol dehydrogenase-like N-terminal" evidence="5">
    <location>
        <begin position="36"/>
        <end position="148"/>
    </location>
</feature>
<dbReference type="InterPro" id="IPR036291">
    <property type="entry name" value="NAD(P)-bd_dom_sf"/>
</dbReference>
<sequence length="438" mass="47037">MQASSYESGLQSAVRWYPPGYDIRVERVPVPRVEHPDDAIIKVKLAGLCGSDLHVYRGTGGLTEPIVCGHEFIGEVVALGANFHPGATGRPLLYSILKVGDKVVSPFTVSCGECHFCRVGFTSRCVESRLFGSPQTPGGQAQYVRVPYAGGTLYNLEGISAAAINPNQQIKQVIGSLTDSSLLLLCDILPTGVFAAFQALNHPKTLPMLTSRSYPQSSGVAIPDHAVLAPLQPEDKALTIAIVGLGPVGVCACIAVLDMLYAKDINFCIIAIDPTEARRTKVEAIYAKISQAQGQQRQGHLEVSDIAESKGVVSTWTNGIGCNVVLEVVGNNSALSLAYELVRPFGCITSVGVHGNLGVPYTGRELYDKNVSLDFGRCPVRGMFPIALDLLLRRQDIFGQVGGETSLVEKIVGFDIAAQTYDEFDKGRCGKVLFDPWR</sequence>
<organism evidence="6 7">
    <name type="scientific">Paxillus involutus ATCC 200175</name>
    <dbReference type="NCBI Taxonomy" id="664439"/>
    <lineage>
        <taxon>Eukaryota</taxon>
        <taxon>Fungi</taxon>
        <taxon>Dikarya</taxon>
        <taxon>Basidiomycota</taxon>
        <taxon>Agaricomycotina</taxon>
        <taxon>Agaricomycetes</taxon>
        <taxon>Agaricomycetidae</taxon>
        <taxon>Boletales</taxon>
        <taxon>Paxilineae</taxon>
        <taxon>Paxillaceae</taxon>
        <taxon>Paxillus</taxon>
    </lineage>
</organism>
<dbReference type="InterPro" id="IPR013154">
    <property type="entry name" value="ADH-like_N"/>
</dbReference>
<proteinExistence type="predicted"/>
<evidence type="ECO:0000256" key="3">
    <source>
        <dbReference type="ARBA" id="ARBA00022833"/>
    </source>
</evidence>
<dbReference type="PANTHER" id="PTHR42813:SF2">
    <property type="entry name" value="DEHYDROGENASE, ZINC-CONTAINING, PUTATIVE (AFU_ORTHOLOGUE AFUA_2G02810)-RELATED"/>
    <property type="match status" value="1"/>
</dbReference>
<keyword evidence="7" id="KW-1185">Reference proteome</keyword>
<keyword evidence="3" id="KW-0862">Zinc</keyword>
<keyword evidence="2" id="KW-0479">Metal-binding</keyword>
<evidence type="ECO:0000256" key="1">
    <source>
        <dbReference type="ARBA" id="ARBA00001947"/>
    </source>
</evidence>
<dbReference type="GO" id="GO:0046872">
    <property type="term" value="F:metal ion binding"/>
    <property type="evidence" value="ECO:0007669"/>
    <property type="project" value="UniProtKB-KW"/>
</dbReference>
<gene>
    <name evidence="6" type="ORF">PAXINDRAFT_99722</name>
</gene>
<evidence type="ECO:0000259" key="4">
    <source>
        <dbReference type="Pfam" id="PF00107"/>
    </source>
</evidence>
<dbReference type="InterPro" id="IPR011032">
    <property type="entry name" value="GroES-like_sf"/>
</dbReference>
<protein>
    <submittedName>
        <fullName evidence="6">Alcohol dehydrogenase</fullName>
    </submittedName>
</protein>
<dbReference type="SUPFAM" id="SSF51735">
    <property type="entry name" value="NAD(P)-binding Rossmann-fold domains"/>
    <property type="match status" value="1"/>
</dbReference>
<dbReference type="InterPro" id="IPR013149">
    <property type="entry name" value="ADH-like_C"/>
</dbReference>
<dbReference type="SUPFAM" id="SSF50129">
    <property type="entry name" value="GroES-like"/>
    <property type="match status" value="1"/>
</dbReference>
<dbReference type="HOGENOM" id="CLU_026673_11_3_1"/>
<dbReference type="OrthoDB" id="3941538at2759"/>
<dbReference type="AlphaFoldDB" id="A0A0C9TXB5"/>
<dbReference type="Pfam" id="PF00107">
    <property type="entry name" value="ADH_zinc_N"/>
    <property type="match status" value="1"/>
</dbReference>
<evidence type="ECO:0000313" key="7">
    <source>
        <dbReference type="Proteomes" id="UP000053647"/>
    </source>
</evidence>
<comment type="cofactor">
    <cofactor evidence="1">
        <name>Zn(2+)</name>
        <dbReference type="ChEBI" id="CHEBI:29105"/>
    </cofactor>
</comment>
<name>A0A0C9TXB5_PAXIN</name>
<reference evidence="7" key="2">
    <citation type="submission" date="2015-01" db="EMBL/GenBank/DDBJ databases">
        <title>Evolutionary Origins and Diversification of the Mycorrhizal Mutualists.</title>
        <authorList>
            <consortium name="DOE Joint Genome Institute"/>
            <consortium name="Mycorrhizal Genomics Consortium"/>
            <person name="Kohler A."/>
            <person name="Kuo A."/>
            <person name="Nagy L.G."/>
            <person name="Floudas D."/>
            <person name="Copeland A."/>
            <person name="Barry K.W."/>
            <person name="Cichocki N."/>
            <person name="Veneault-Fourrey C."/>
            <person name="LaButti K."/>
            <person name="Lindquist E.A."/>
            <person name="Lipzen A."/>
            <person name="Lundell T."/>
            <person name="Morin E."/>
            <person name="Murat C."/>
            <person name="Riley R."/>
            <person name="Ohm R."/>
            <person name="Sun H."/>
            <person name="Tunlid A."/>
            <person name="Henrissat B."/>
            <person name="Grigoriev I.V."/>
            <person name="Hibbett D.S."/>
            <person name="Martin F."/>
        </authorList>
    </citation>
    <scope>NUCLEOTIDE SEQUENCE [LARGE SCALE GENOMIC DNA]</scope>
    <source>
        <strain evidence="7">ATCC 200175</strain>
    </source>
</reference>
<evidence type="ECO:0000259" key="5">
    <source>
        <dbReference type="Pfam" id="PF08240"/>
    </source>
</evidence>
<dbReference type="Pfam" id="PF08240">
    <property type="entry name" value="ADH_N"/>
    <property type="match status" value="1"/>
</dbReference>
<evidence type="ECO:0000313" key="6">
    <source>
        <dbReference type="EMBL" id="KIJ14918.1"/>
    </source>
</evidence>